<organism evidence="3 4">
    <name type="scientific">Streptomyces thermolilacinus SPC6</name>
    <dbReference type="NCBI Taxonomy" id="1306406"/>
    <lineage>
        <taxon>Bacteria</taxon>
        <taxon>Bacillati</taxon>
        <taxon>Actinomycetota</taxon>
        <taxon>Actinomycetes</taxon>
        <taxon>Kitasatosporales</taxon>
        <taxon>Streptomycetaceae</taxon>
        <taxon>Streptomyces</taxon>
    </lineage>
</organism>
<dbReference type="AlphaFoldDB" id="A0A1D3DRH9"/>
<evidence type="ECO:0000256" key="1">
    <source>
        <dbReference type="SAM" id="MobiDB-lite"/>
    </source>
</evidence>
<dbReference type="InterPro" id="IPR029046">
    <property type="entry name" value="LolA/LolB/LppX"/>
</dbReference>
<gene>
    <name evidence="3" type="ORF">J116_010930</name>
</gene>
<keyword evidence="2" id="KW-0472">Membrane</keyword>
<reference evidence="3 4" key="1">
    <citation type="journal article" date="2013" name="Genome Announc.">
        <title>Genome Sequence of Streptomyces violaceusniger Strain SPC6, a Halotolerant Streptomycete That Exhibits Rapid Growth and Development.</title>
        <authorList>
            <person name="Chen X."/>
            <person name="Zhang B."/>
            <person name="Zhang W."/>
            <person name="Wu X."/>
            <person name="Zhang M."/>
            <person name="Chen T."/>
            <person name="Liu G."/>
            <person name="Dyson P."/>
        </authorList>
    </citation>
    <scope>NUCLEOTIDE SEQUENCE [LARGE SCALE GENOMIC DNA]</scope>
    <source>
        <strain evidence="3 4">SPC6</strain>
    </source>
</reference>
<evidence type="ECO:0000313" key="4">
    <source>
        <dbReference type="Proteomes" id="UP000095329"/>
    </source>
</evidence>
<keyword evidence="4" id="KW-1185">Reference proteome</keyword>
<dbReference type="STRING" id="1306406.J116_010930"/>
<dbReference type="OrthoDB" id="4822274at2"/>
<sequence length="417" mass="42339">MAPNVPNDSDAQTPRPARRTVARYAVPVAVAGVAAATIGLVPALAAAGDPDLPKITAQQLVEKIAAADTQQVSGTVKITTDLGLPSIAGLGDLMGGDAAAKSADAQLMRFASGTHTLKVAADGPDRQRLTVQDGDDEYTLVRNGDQAWAYDSESGEVHHEKGLDTGAGERGADEEAGLPPVTPEELAAQALAAVDGTTSVTVEGTARVAGRDAYQLVVKPEQSGSTIGSVKVAVDAENGVPLKFTLIPSSGGAAAVDVGFTKVDFGKPAASEFTFTPPKGAKVVEGDGGKPGGAAAELKEKDRKALEKELKDLEGLEGAADGERGVNVIGEGWTTVVELAGPGAPADAPKGGAKPEDLPEEAQQFLDGLGTRVSGEFGSGMVFKTRLVNALMTDDGRVYVGAVTEKALVAAANDAAK</sequence>
<keyword evidence="2" id="KW-1133">Transmembrane helix</keyword>
<comment type="caution">
    <text evidence="3">The sequence shown here is derived from an EMBL/GenBank/DDBJ whole genome shotgun (WGS) entry which is preliminary data.</text>
</comment>
<proteinExistence type="predicted"/>
<accession>A0A1D3DRH9</accession>
<name>A0A1D3DRH9_9ACTN</name>
<dbReference type="InterPro" id="IPR052944">
    <property type="entry name" value="Sporulation_related"/>
</dbReference>
<keyword evidence="2" id="KW-0812">Transmembrane</keyword>
<dbReference type="RefSeq" id="WP_023587110.1">
    <property type="nucleotide sequence ID" value="NZ_ASHX02000001.1"/>
</dbReference>
<dbReference type="EMBL" id="ASHX02000001">
    <property type="protein sequence ID" value="OEJ94924.1"/>
    <property type="molecule type" value="Genomic_DNA"/>
</dbReference>
<evidence type="ECO:0000313" key="3">
    <source>
        <dbReference type="EMBL" id="OEJ94924.1"/>
    </source>
</evidence>
<protein>
    <submittedName>
        <fullName evidence="3">DUF2092 domain-containing protein</fullName>
    </submittedName>
</protein>
<feature type="region of interest" description="Disordered" evidence="1">
    <location>
        <begin position="149"/>
        <end position="179"/>
    </location>
</feature>
<dbReference type="eggNOG" id="COG2834">
    <property type="taxonomic scope" value="Bacteria"/>
</dbReference>
<dbReference type="SUPFAM" id="SSF89392">
    <property type="entry name" value="Prokaryotic lipoproteins and lipoprotein localization factors"/>
    <property type="match status" value="1"/>
</dbReference>
<dbReference type="PANTHER" id="PTHR37507:SF2">
    <property type="entry name" value="SPORULATION PROTEIN YDCC"/>
    <property type="match status" value="1"/>
</dbReference>
<dbReference type="Gene3D" id="2.50.20.10">
    <property type="entry name" value="Lipoprotein localisation LolA/LolB/LppX"/>
    <property type="match status" value="1"/>
</dbReference>
<feature type="transmembrane region" description="Helical" evidence="2">
    <location>
        <begin position="24"/>
        <end position="45"/>
    </location>
</feature>
<dbReference type="Proteomes" id="UP000095329">
    <property type="component" value="Unassembled WGS sequence"/>
</dbReference>
<dbReference type="PANTHER" id="PTHR37507">
    <property type="entry name" value="SPORULATION PROTEIN YDCC"/>
    <property type="match status" value="1"/>
</dbReference>
<evidence type="ECO:0000256" key="2">
    <source>
        <dbReference type="SAM" id="Phobius"/>
    </source>
</evidence>